<dbReference type="EMBL" id="LHZB01000078">
    <property type="protein sequence ID" value="KXV02894.1"/>
    <property type="molecule type" value="Genomic_DNA"/>
</dbReference>
<protein>
    <submittedName>
        <fullName evidence="1">Uncharacterized protein</fullName>
    </submittedName>
</protein>
<evidence type="ECO:0000313" key="1">
    <source>
        <dbReference type="EMBL" id="KXV02894.1"/>
    </source>
</evidence>
<name>A0A149R0H1_9PROT</name>
<gene>
    <name evidence="1" type="ORF">AD929_01415</name>
</gene>
<sequence>MTHNQSKARTATVAGLARLAGLAAMTGTEAITADSVTLCAPPADARLVGLCADLTEIEQWRQSRLAGRCNLPAVQLGGLLARRQVLIAEVCDMKAATRGGLKAKARAVRLVLGDAVVPRNMREALMRSLLEDMQGGLL</sequence>
<organism evidence="1 2">
    <name type="scientific">Gluconobacter potus</name>
    <dbReference type="NCBI Taxonomy" id="2724927"/>
    <lineage>
        <taxon>Bacteria</taxon>
        <taxon>Pseudomonadati</taxon>
        <taxon>Pseudomonadota</taxon>
        <taxon>Alphaproteobacteria</taxon>
        <taxon>Acetobacterales</taxon>
        <taxon>Acetobacteraceae</taxon>
        <taxon>Gluconobacter</taxon>
    </lineage>
</organism>
<dbReference type="RefSeq" id="WP_062493714.1">
    <property type="nucleotide sequence ID" value="NZ_LHZB01000078.1"/>
</dbReference>
<dbReference type="PATRIC" id="fig|442.7.peg.2605"/>
<evidence type="ECO:0000313" key="2">
    <source>
        <dbReference type="Proteomes" id="UP000075573"/>
    </source>
</evidence>
<proteinExistence type="predicted"/>
<dbReference type="AlphaFoldDB" id="A0A149R0H1"/>
<comment type="caution">
    <text evidence="1">The sequence shown here is derived from an EMBL/GenBank/DDBJ whole genome shotgun (WGS) entry which is preliminary data.</text>
</comment>
<dbReference type="Proteomes" id="UP000075573">
    <property type="component" value="Unassembled WGS sequence"/>
</dbReference>
<reference evidence="1 2" key="1">
    <citation type="submission" date="2015-06" db="EMBL/GenBank/DDBJ databases">
        <title>Improved classification and identification of acetic acid bacteria using matrix-assisted laser desorption/ionization time-of-flight mass spectrometry; Gluconobacter nephelii and Gluconobacter uchimurae are later heterotypic synonyms of Gluconobacter japonicus and Gluconobacter oxydans, respectively.</title>
        <authorList>
            <person name="Li L."/>
            <person name="Cleenwerck I."/>
            <person name="De Vuyst L."/>
            <person name="Vandamme P."/>
        </authorList>
    </citation>
    <scope>NUCLEOTIDE SEQUENCE [LARGE SCALE GENOMIC DNA]</scope>
    <source>
        <strain evidence="1 2">LMG 1764</strain>
    </source>
</reference>
<accession>A0A149R0H1</accession>